<dbReference type="Pfam" id="PF01485">
    <property type="entry name" value="IBR"/>
    <property type="match status" value="1"/>
</dbReference>
<reference evidence="17 18" key="1">
    <citation type="journal article" date="2023" name="G3 (Bethesda)">
        <title>A chromosome-length genome assembly and annotation of blackberry (Rubus argutus, cv. 'Hillquist').</title>
        <authorList>
            <person name="Bruna T."/>
            <person name="Aryal R."/>
            <person name="Dudchenko O."/>
            <person name="Sargent D.J."/>
            <person name="Mead D."/>
            <person name="Buti M."/>
            <person name="Cavallini A."/>
            <person name="Hytonen T."/>
            <person name="Andres J."/>
            <person name="Pham M."/>
            <person name="Weisz D."/>
            <person name="Mascagni F."/>
            <person name="Usai G."/>
            <person name="Natali L."/>
            <person name="Bassil N."/>
            <person name="Fernandez G.E."/>
            <person name="Lomsadze A."/>
            <person name="Armour M."/>
            <person name="Olukolu B."/>
            <person name="Poorten T."/>
            <person name="Britton C."/>
            <person name="Davik J."/>
            <person name="Ashrafi H."/>
            <person name="Aiden E.L."/>
            <person name="Borodovsky M."/>
            <person name="Worthington M."/>
        </authorList>
    </citation>
    <scope>NUCLEOTIDE SEQUENCE [LARGE SCALE GENOMIC DNA]</scope>
    <source>
        <strain evidence="17">PI 553951</strain>
    </source>
</reference>
<accession>A0AAW1WG15</accession>
<keyword evidence="12" id="KW-0862">Zinc</keyword>
<protein>
    <recommendedName>
        <fullName evidence="6">RBR-type E3 ubiquitin transferase</fullName>
        <ecNumber evidence="6">2.3.2.31</ecNumber>
    </recommendedName>
</protein>
<dbReference type="SUPFAM" id="SSF57850">
    <property type="entry name" value="RING/U-box"/>
    <property type="match status" value="2"/>
</dbReference>
<evidence type="ECO:0000259" key="16">
    <source>
        <dbReference type="PROSITE" id="PS51873"/>
    </source>
</evidence>
<evidence type="ECO:0000256" key="3">
    <source>
        <dbReference type="ARBA" id="ARBA00003976"/>
    </source>
</evidence>
<dbReference type="Gene3D" id="3.30.40.10">
    <property type="entry name" value="Zinc/RING finger domain, C3HC4 (zinc finger)"/>
    <property type="match status" value="1"/>
</dbReference>
<evidence type="ECO:0000313" key="18">
    <source>
        <dbReference type="Proteomes" id="UP001457282"/>
    </source>
</evidence>
<dbReference type="EC" id="2.3.2.31" evidence="6"/>
<evidence type="ECO:0000256" key="2">
    <source>
        <dbReference type="ARBA" id="ARBA00001947"/>
    </source>
</evidence>
<dbReference type="Pfam" id="PF00097">
    <property type="entry name" value="zf-C3HC4"/>
    <property type="match status" value="1"/>
</dbReference>
<keyword evidence="7" id="KW-0808">Transferase</keyword>
<dbReference type="GO" id="GO:0061630">
    <property type="term" value="F:ubiquitin protein ligase activity"/>
    <property type="evidence" value="ECO:0007669"/>
    <property type="project" value="UniProtKB-EC"/>
</dbReference>
<dbReference type="GO" id="GO:0016567">
    <property type="term" value="P:protein ubiquitination"/>
    <property type="evidence" value="ECO:0007669"/>
    <property type="project" value="InterPro"/>
</dbReference>
<dbReference type="InterPro" id="IPR018957">
    <property type="entry name" value="Znf_C3HC4_RING-type"/>
</dbReference>
<evidence type="ECO:0000256" key="11">
    <source>
        <dbReference type="ARBA" id="ARBA00022786"/>
    </source>
</evidence>
<evidence type="ECO:0000256" key="7">
    <source>
        <dbReference type="ARBA" id="ARBA00022679"/>
    </source>
</evidence>
<feature type="compositionally biased region" description="Polar residues" evidence="14">
    <location>
        <begin position="1"/>
        <end position="14"/>
    </location>
</feature>
<dbReference type="PROSITE" id="PS00518">
    <property type="entry name" value="ZF_RING_1"/>
    <property type="match status" value="1"/>
</dbReference>
<evidence type="ECO:0000259" key="15">
    <source>
        <dbReference type="PROSITE" id="PS50089"/>
    </source>
</evidence>
<keyword evidence="10 13" id="KW-0863">Zinc-finger</keyword>
<evidence type="ECO:0000256" key="8">
    <source>
        <dbReference type="ARBA" id="ARBA00022723"/>
    </source>
</evidence>
<name>A0AAW1WG15_RUBAR</name>
<dbReference type="AlphaFoldDB" id="A0AAW1WG15"/>
<evidence type="ECO:0000256" key="12">
    <source>
        <dbReference type="ARBA" id="ARBA00022833"/>
    </source>
</evidence>
<comment type="catalytic activity">
    <reaction evidence="1">
        <text>[E2 ubiquitin-conjugating enzyme]-S-ubiquitinyl-L-cysteine + [acceptor protein]-L-lysine = [E2 ubiquitin-conjugating enzyme]-L-cysteine + [acceptor protein]-N(6)-ubiquitinyl-L-lysine.</text>
        <dbReference type="EC" id="2.3.2.31"/>
    </reaction>
</comment>
<dbReference type="InterPro" id="IPR002867">
    <property type="entry name" value="IBR_dom"/>
</dbReference>
<organism evidence="17 18">
    <name type="scientific">Rubus argutus</name>
    <name type="common">Southern blackberry</name>
    <dbReference type="NCBI Taxonomy" id="59490"/>
    <lineage>
        <taxon>Eukaryota</taxon>
        <taxon>Viridiplantae</taxon>
        <taxon>Streptophyta</taxon>
        <taxon>Embryophyta</taxon>
        <taxon>Tracheophyta</taxon>
        <taxon>Spermatophyta</taxon>
        <taxon>Magnoliopsida</taxon>
        <taxon>eudicotyledons</taxon>
        <taxon>Gunneridae</taxon>
        <taxon>Pentapetalae</taxon>
        <taxon>rosids</taxon>
        <taxon>fabids</taxon>
        <taxon>Rosales</taxon>
        <taxon>Rosaceae</taxon>
        <taxon>Rosoideae</taxon>
        <taxon>Rosoideae incertae sedis</taxon>
        <taxon>Rubus</taxon>
    </lineage>
</organism>
<evidence type="ECO:0000256" key="13">
    <source>
        <dbReference type="PROSITE-ProRule" id="PRU00175"/>
    </source>
</evidence>
<dbReference type="GO" id="GO:0008270">
    <property type="term" value="F:zinc ion binding"/>
    <property type="evidence" value="ECO:0007669"/>
    <property type="project" value="UniProtKB-KW"/>
</dbReference>
<dbReference type="InterPro" id="IPR001841">
    <property type="entry name" value="Znf_RING"/>
</dbReference>
<evidence type="ECO:0000256" key="14">
    <source>
        <dbReference type="SAM" id="MobiDB-lite"/>
    </source>
</evidence>
<sequence length="193" mass="21462">MDSATTFPATNNTGSSSSSSPVATTNEATQVIRSSPNHETLDPKAGQSPEILCGICAESKERDQMFTVESCTHSFCSDCIIKHVASKIQEGIYKVSCPGLDCKAVLELEACTPVLPKSLVERWNEALFEVLMREEQWKMCPRCTSYVEKTRGCLRITCRCDFRFCYGCGAEWTDDHHVTCQGDEEEDAMRHGD</sequence>
<evidence type="ECO:0000313" key="17">
    <source>
        <dbReference type="EMBL" id="KAK9922871.1"/>
    </source>
</evidence>
<comment type="function">
    <text evidence="3">Might act as an E3 ubiquitin-protein ligase, or as part of E3 complex, which accepts ubiquitin from specific E2 ubiquitin-conjugating enzymes and then transfers it to substrates.</text>
</comment>
<feature type="compositionally biased region" description="Polar residues" evidence="14">
    <location>
        <begin position="21"/>
        <end position="38"/>
    </location>
</feature>
<dbReference type="PANTHER" id="PTHR11685">
    <property type="entry name" value="RBR FAMILY RING FINGER AND IBR DOMAIN-CONTAINING"/>
    <property type="match status" value="1"/>
</dbReference>
<feature type="region of interest" description="Disordered" evidence="14">
    <location>
        <begin position="1"/>
        <end position="46"/>
    </location>
</feature>
<feature type="domain" description="RING-type" evidence="15">
    <location>
        <begin position="53"/>
        <end position="98"/>
    </location>
</feature>
<evidence type="ECO:0000256" key="5">
    <source>
        <dbReference type="ARBA" id="ARBA00005884"/>
    </source>
</evidence>
<evidence type="ECO:0000256" key="10">
    <source>
        <dbReference type="ARBA" id="ARBA00022771"/>
    </source>
</evidence>
<dbReference type="PROSITE" id="PS50089">
    <property type="entry name" value="ZF_RING_2"/>
    <property type="match status" value="1"/>
</dbReference>
<evidence type="ECO:0000256" key="1">
    <source>
        <dbReference type="ARBA" id="ARBA00001798"/>
    </source>
</evidence>
<dbReference type="Proteomes" id="UP001457282">
    <property type="component" value="Unassembled WGS sequence"/>
</dbReference>
<dbReference type="InterPro" id="IPR044066">
    <property type="entry name" value="TRIAD_supradom"/>
</dbReference>
<comment type="caution">
    <text evidence="17">The sequence shown here is derived from an EMBL/GenBank/DDBJ whole genome shotgun (WGS) entry which is preliminary data.</text>
</comment>
<keyword evidence="18" id="KW-1185">Reference proteome</keyword>
<dbReference type="InterPro" id="IPR013083">
    <property type="entry name" value="Znf_RING/FYVE/PHD"/>
</dbReference>
<evidence type="ECO:0000256" key="9">
    <source>
        <dbReference type="ARBA" id="ARBA00022737"/>
    </source>
</evidence>
<dbReference type="SMART" id="SM00647">
    <property type="entry name" value="IBR"/>
    <property type="match status" value="1"/>
</dbReference>
<keyword evidence="9" id="KW-0677">Repeat</keyword>
<comment type="pathway">
    <text evidence="4">Protein modification; protein ubiquitination.</text>
</comment>
<keyword evidence="8" id="KW-0479">Metal-binding</keyword>
<dbReference type="CDD" id="cd22584">
    <property type="entry name" value="Rcat_RBR_unk"/>
    <property type="match status" value="1"/>
</dbReference>
<evidence type="ECO:0000256" key="4">
    <source>
        <dbReference type="ARBA" id="ARBA00004906"/>
    </source>
</evidence>
<proteinExistence type="inferred from homology"/>
<evidence type="ECO:0000256" key="6">
    <source>
        <dbReference type="ARBA" id="ARBA00012251"/>
    </source>
</evidence>
<dbReference type="PROSITE" id="PS51873">
    <property type="entry name" value="TRIAD"/>
    <property type="match status" value="1"/>
</dbReference>
<dbReference type="InterPro" id="IPR017907">
    <property type="entry name" value="Znf_RING_CS"/>
</dbReference>
<comment type="cofactor">
    <cofactor evidence="2">
        <name>Zn(2+)</name>
        <dbReference type="ChEBI" id="CHEBI:29105"/>
    </cofactor>
</comment>
<dbReference type="EMBL" id="JBEDUW010000006">
    <property type="protein sequence ID" value="KAK9922871.1"/>
    <property type="molecule type" value="Genomic_DNA"/>
</dbReference>
<gene>
    <name evidence="17" type="ORF">M0R45_031311</name>
</gene>
<dbReference type="FunFam" id="3.30.40.10:FF:000230">
    <property type="entry name" value="RBR-type E3 ubiquitin transferase"/>
    <property type="match status" value="1"/>
</dbReference>
<keyword evidence="11" id="KW-0833">Ubl conjugation pathway</keyword>
<feature type="domain" description="RING-type" evidence="16">
    <location>
        <begin position="49"/>
        <end position="193"/>
    </location>
</feature>
<comment type="similarity">
    <text evidence="5">Belongs to the RBR family. Ariadne subfamily.</text>
</comment>
<dbReference type="InterPro" id="IPR031127">
    <property type="entry name" value="E3_UB_ligase_RBR"/>
</dbReference>
<dbReference type="Gene3D" id="1.20.120.1750">
    <property type="match status" value="1"/>
</dbReference>